<dbReference type="Proteomes" id="UP000277094">
    <property type="component" value="Unassembled WGS sequence"/>
</dbReference>
<gene>
    <name evidence="1" type="ORF">EFL95_16270</name>
</gene>
<protein>
    <submittedName>
        <fullName evidence="1">Uncharacterized protein</fullName>
    </submittedName>
</protein>
<comment type="caution">
    <text evidence="1">The sequence shown here is derived from an EMBL/GenBank/DDBJ whole genome shotgun (WGS) entry which is preliminary data.</text>
</comment>
<dbReference type="AlphaFoldDB" id="A0A3N0DPK7"/>
<dbReference type="EMBL" id="RJSG01000003">
    <property type="protein sequence ID" value="RNL77565.1"/>
    <property type="molecule type" value="Genomic_DNA"/>
</dbReference>
<name>A0A3N0DPK7_9ACTN</name>
<evidence type="ECO:0000313" key="2">
    <source>
        <dbReference type="Proteomes" id="UP000277094"/>
    </source>
</evidence>
<proteinExistence type="predicted"/>
<dbReference type="RefSeq" id="WP_123235151.1">
    <property type="nucleotide sequence ID" value="NZ_RJSG01000003.1"/>
</dbReference>
<dbReference type="OrthoDB" id="5146587at2"/>
<sequence>MLRAGDARELSTLLRISSELDILGDVTATVDNPSELLAWARTLDQPAVLAWRAKDSGHRFVQVASEHHKAPVRGLVTAVLECDRHADFWDALTLTELANGQCSRLTLDDLAKAWTEMPLAPPTTSDGE</sequence>
<evidence type="ECO:0000313" key="1">
    <source>
        <dbReference type="EMBL" id="RNL77565.1"/>
    </source>
</evidence>
<accession>A0A3N0DPK7</accession>
<organism evidence="1 2">
    <name type="scientific">Nocardioides marmorisolisilvae</name>
    <dbReference type="NCBI Taxonomy" id="1542737"/>
    <lineage>
        <taxon>Bacteria</taxon>
        <taxon>Bacillati</taxon>
        <taxon>Actinomycetota</taxon>
        <taxon>Actinomycetes</taxon>
        <taxon>Propionibacteriales</taxon>
        <taxon>Nocardioidaceae</taxon>
        <taxon>Nocardioides</taxon>
    </lineage>
</organism>
<keyword evidence="2" id="KW-1185">Reference proteome</keyword>
<reference evidence="1 2" key="1">
    <citation type="submission" date="2018-11" db="EMBL/GenBank/DDBJ databases">
        <authorList>
            <person name="Li F."/>
        </authorList>
    </citation>
    <scope>NUCLEOTIDE SEQUENCE [LARGE SCALE GENOMIC DNA]</scope>
    <source>
        <strain evidence="1 2">KIS18-7</strain>
    </source>
</reference>